<evidence type="ECO:0000313" key="4">
    <source>
        <dbReference type="Proteomes" id="UP000315215"/>
    </source>
</evidence>
<reference evidence="3 4" key="1">
    <citation type="submission" date="2019-07" db="EMBL/GenBank/DDBJ databases">
        <authorList>
            <person name="Li J."/>
        </authorList>
    </citation>
    <scope>NUCLEOTIDE SEQUENCE [LARGE SCALE GENOMIC DNA]</scope>
    <source>
        <strain evidence="3 4">TKL69</strain>
    </source>
</reference>
<dbReference type="KEGG" id="aqt:FN924_03605"/>
<dbReference type="PANTHER" id="PTHR43308">
    <property type="entry name" value="OUTER MEMBRANE PROTEIN ALPHA-RELATED"/>
    <property type="match status" value="1"/>
</dbReference>
<dbReference type="InterPro" id="IPR051465">
    <property type="entry name" value="Cell_Envelope_Struct_Comp"/>
</dbReference>
<keyword evidence="4" id="KW-1185">Reference proteome</keyword>
<dbReference type="PROSITE" id="PS51272">
    <property type="entry name" value="SLH"/>
    <property type="match status" value="3"/>
</dbReference>
<dbReference type="AlphaFoldDB" id="A0A516KD69"/>
<dbReference type="EMBL" id="CP041666">
    <property type="protein sequence ID" value="QDP39355.1"/>
    <property type="molecule type" value="Genomic_DNA"/>
</dbReference>
<dbReference type="Proteomes" id="UP000315215">
    <property type="component" value="Chromosome"/>
</dbReference>
<evidence type="ECO:0000259" key="2">
    <source>
        <dbReference type="PROSITE" id="PS51272"/>
    </source>
</evidence>
<dbReference type="PANTHER" id="PTHR43308:SF5">
    <property type="entry name" value="S-LAYER PROTEIN _ PEPTIDOGLYCAN ENDO-BETA-N-ACETYLGLUCOSAMINIDASE"/>
    <property type="match status" value="1"/>
</dbReference>
<organism evidence="3 4">
    <name type="scientific">Radiobacillus deserti</name>
    <dbReference type="NCBI Taxonomy" id="2594883"/>
    <lineage>
        <taxon>Bacteria</taxon>
        <taxon>Bacillati</taxon>
        <taxon>Bacillota</taxon>
        <taxon>Bacilli</taxon>
        <taxon>Bacillales</taxon>
        <taxon>Bacillaceae</taxon>
        <taxon>Radiobacillus</taxon>
    </lineage>
</organism>
<evidence type="ECO:0000313" key="3">
    <source>
        <dbReference type="EMBL" id="QDP39355.1"/>
    </source>
</evidence>
<dbReference type="Pfam" id="PF00395">
    <property type="entry name" value="SLH"/>
    <property type="match status" value="3"/>
</dbReference>
<protein>
    <submittedName>
        <fullName evidence="3">S-layer homology domain-containing protein</fullName>
    </submittedName>
</protein>
<keyword evidence="1" id="KW-0732">Signal</keyword>
<evidence type="ECO:0000256" key="1">
    <source>
        <dbReference type="ARBA" id="ARBA00022729"/>
    </source>
</evidence>
<feature type="domain" description="SLH" evidence="2">
    <location>
        <begin position="103"/>
        <end position="166"/>
    </location>
</feature>
<sequence>MVVGRNWEGKTMVKRFNKSLVLLIVVLLFISIDTSKNNVHADSFSFKDVPTNKPYASAVYKLAERNIIGGYSDGTFKPSASITRGQAATIMAKILKLDTKNVKDPGFTDVSPDLWSYGAIAAAADKGIFNGYGNGSFGPNDSITRAQMASILIKAFDFNYYSYNTNNYDSAFQPFFDIKNVFSHRDSIHTLHKLGIVSGTSPHTYSPNKAITRAQAAVLITKAEKVRSETITLQASDYDWSYFTGYDDYHDLFDGEKNEKEVIVRVIPNRTTKDTLQLVPIKEGTQKLSLTGEYDFPTGEKSEKGLKYYVHVNSDNGKLTVNFEETNDVIPAPTFLKVKQTSIENIKLETMDGTLVNSSLKYEVTKKSEYEKVVSIPVVKTGELIATVTYTDGTSNRYGILSTLSLAQFYPRTGVIKESNNVTVDLSEKQGNFTKYELQKNSGIIEVTRDGNTNVFHITGLKDGYEFIKFPNSDNTKEGEILGLDVYVKTIGKIVNLEIDTFNYDDQFR</sequence>
<feature type="domain" description="SLH" evidence="2">
    <location>
        <begin position="171"/>
        <end position="234"/>
    </location>
</feature>
<accession>A0A516KD69</accession>
<dbReference type="InterPro" id="IPR001119">
    <property type="entry name" value="SLH_dom"/>
</dbReference>
<name>A0A516KD69_9BACI</name>
<feature type="domain" description="SLH" evidence="2">
    <location>
        <begin position="42"/>
        <end position="102"/>
    </location>
</feature>
<gene>
    <name evidence="3" type="ORF">FN924_03605</name>
</gene>
<proteinExistence type="predicted"/>